<evidence type="ECO:0000256" key="3">
    <source>
        <dbReference type="ARBA" id="ARBA00022448"/>
    </source>
</evidence>
<dbReference type="InterPro" id="IPR006028">
    <property type="entry name" value="GABAA/Glycine_rcpt"/>
</dbReference>
<feature type="transmembrane region" description="Helical" evidence="11">
    <location>
        <begin position="287"/>
        <end position="310"/>
    </location>
</feature>
<dbReference type="InterPro" id="IPR006202">
    <property type="entry name" value="Neur_chan_lig-bd"/>
</dbReference>
<protein>
    <submittedName>
        <fullName evidence="14">Uncharacterized protein</fullName>
    </submittedName>
</protein>
<keyword evidence="4" id="KW-1003">Cell membrane</keyword>
<organism evidence="14 15">
    <name type="scientific">Adineta steineri</name>
    <dbReference type="NCBI Taxonomy" id="433720"/>
    <lineage>
        <taxon>Eukaryota</taxon>
        <taxon>Metazoa</taxon>
        <taxon>Spiralia</taxon>
        <taxon>Gnathifera</taxon>
        <taxon>Rotifera</taxon>
        <taxon>Eurotatoria</taxon>
        <taxon>Bdelloidea</taxon>
        <taxon>Adinetida</taxon>
        <taxon>Adinetidae</taxon>
        <taxon>Adineta</taxon>
    </lineage>
</organism>
<keyword evidence="7 11" id="KW-1133">Transmembrane helix</keyword>
<dbReference type="Pfam" id="PF02931">
    <property type="entry name" value="Neur_chan_LBD"/>
    <property type="match status" value="1"/>
</dbReference>
<comment type="caution">
    <text evidence="14">The sequence shown here is derived from an EMBL/GenBank/DDBJ whole genome shotgun (WGS) entry which is preliminary data.</text>
</comment>
<name>A0A814J5Q0_9BILA</name>
<keyword evidence="5 11" id="KW-0812">Transmembrane</keyword>
<evidence type="ECO:0000259" key="12">
    <source>
        <dbReference type="Pfam" id="PF02931"/>
    </source>
</evidence>
<keyword evidence="9 11" id="KW-0472">Membrane</keyword>
<dbReference type="EMBL" id="CAJNOG010000168">
    <property type="protein sequence ID" value="CAF1033540.1"/>
    <property type="molecule type" value="Genomic_DNA"/>
</dbReference>
<reference evidence="14" key="1">
    <citation type="submission" date="2021-02" db="EMBL/GenBank/DDBJ databases">
        <authorList>
            <person name="Nowell W R."/>
        </authorList>
    </citation>
    <scope>NUCLEOTIDE SEQUENCE</scope>
</reference>
<dbReference type="InterPro" id="IPR038050">
    <property type="entry name" value="Neuro_actylchol_rec"/>
</dbReference>
<dbReference type="InterPro" id="IPR036734">
    <property type="entry name" value="Neur_chan_lig-bd_sf"/>
</dbReference>
<feature type="transmembrane region" description="Helical" evidence="11">
    <location>
        <begin position="352"/>
        <end position="375"/>
    </location>
</feature>
<evidence type="ECO:0000256" key="4">
    <source>
        <dbReference type="ARBA" id="ARBA00022475"/>
    </source>
</evidence>
<sequence length="501" mass="59034">MFVNIVKWILFMFVITKSQLLDNNTLEYANTTAASRRTHQITTILDGLLKDYDLNIRPNFGEGPTKIGFDILVSSFGPIQDMDMSFTMNCYFRQRWRDERLQFAKEVGELSLSTRMLERLWRPDTIFYNSKHSYLHTIPTSNRLWRLSPDGSIWYSARLWRPDTIFYNSKHSYLHTIPTSNRLWRLSPDGSIWYSARLTVKARCNMNLRNFPVDTQICKFLIGSFANSALDIQYGWRLGNNRSVNFDMKVLLSQFDLIRYPQYNEIIDMNGRNFSILRVDFVLKRHMGYYILQVYIPSTMLVMLSWVSFFIHREATADRVNIGVMTFLSLTTLSFDIRNYTAVVSYLTALDWFVIMAYGFLLASLLQFAFVHYFTKFGYGEPLLRYRGSTDSREVPEGGSIRIKRTSKTRTSVSYSRFLNMNQQTTQIQDGPWLTRVQLHIYRFWFCLSGNGAYKRAICKRASRYGINSRSELDVFARIAFPLSFALFNILYWFYFLHLQY</sequence>
<dbReference type="SUPFAM" id="SSF63712">
    <property type="entry name" value="Nicotinic receptor ligand binding domain-like"/>
    <property type="match status" value="2"/>
</dbReference>
<keyword evidence="3 11" id="KW-0813">Transport</keyword>
<feature type="signal peptide" evidence="11">
    <location>
        <begin position="1"/>
        <end position="18"/>
    </location>
</feature>
<feature type="domain" description="Neurotransmitter-gated ion-channel transmembrane" evidence="13">
    <location>
        <begin position="294"/>
        <end position="375"/>
    </location>
</feature>
<dbReference type="Proteomes" id="UP000663845">
    <property type="component" value="Unassembled WGS sequence"/>
</dbReference>
<evidence type="ECO:0000256" key="7">
    <source>
        <dbReference type="ARBA" id="ARBA00022989"/>
    </source>
</evidence>
<feature type="transmembrane region" description="Helical" evidence="11">
    <location>
        <begin position="475"/>
        <end position="495"/>
    </location>
</feature>
<feature type="domain" description="Neurotransmitter-gated ion-channel ligand-binding" evidence="12">
    <location>
        <begin position="43"/>
        <end position="158"/>
    </location>
</feature>
<dbReference type="PRINTS" id="PR00252">
    <property type="entry name" value="NRIONCHANNEL"/>
</dbReference>
<keyword evidence="10 11" id="KW-0407">Ion channel</keyword>
<dbReference type="AlphaFoldDB" id="A0A814J5Q0"/>
<evidence type="ECO:0000313" key="15">
    <source>
        <dbReference type="Proteomes" id="UP000663845"/>
    </source>
</evidence>
<evidence type="ECO:0000259" key="13">
    <source>
        <dbReference type="Pfam" id="PF02932"/>
    </source>
</evidence>
<evidence type="ECO:0000256" key="11">
    <source>
        <dbReference type="RuleBase" id="RU000687"/>
    </source>
</evidence>
<evidence type="ECO:0000256" key="2">
    <source>
        <dbReference type="ARBA" id="ARBA00004236"/>
    </source>
</evidence>
<dbReference type="InterPro" id="IPR006029">
    <property type="entry name" value="Neurotrans-gated_channel_TM"/>
</dbReference>
<dbReference type="InterPro" id="IPR006201">
    <property type="entry name" value="Neur_channel"/>
</dbReference>
<dbReference type="GO" id="GO:0005886">
    <property type="term" value="C:plasma membrane"/>
    <property type="evidence" value="ECO:0007669"/>
    <property type="project" value="UniProtKB-SubCell"/>
</dbReference>
<dbReference type="InterPro" id="IPR018000">
    <property type="entry name" value="Neurotransmitter_ion_chnl_CS"/>
</dbReference>
<dbReference type="CDD" id="cd19049">
    <property type="entry name" value="LGIC_TM_anion"/>
    <property type="match status" value="1"/>
</dbReference>
<accession>A0A814J5Q0</accession>
<dbReference type="InterPro" id="IPR036719">
    <property type="entry name" value="Neuro-gated_channel_TM_sf"/>
</dbReference>
<comment type="subcellular location">
    <subcellularLocation>
        <location evidence="2">Cell membrane</location>
    </subcellularLocation>
    <subcellularLocation>
        <location evidence="1">Membrane</location>
        <topology evidence="1">Multi-pass membrane protein</topology>
    </subcellularLocation>
</comment>
<dbReference type="GO" id="GO:0004888">
    <property type="term" value="F:transmembrane signaling receptor activity"/>
    <property type="evidence" value="ECO:0007669"/>
    <property type="project" value="InterPro"/>
</dbReference>
<dbReference type="PRINTS" id="PR00253">
    <property type="entry name" value="GABAARECEPTR"/>
</dbReference>
<comment type="similarity">
    <text evidence="11">Belongs to the ligand-gated ion channel (TC 1.A.9) family.</text>
</comment>
<evidence type="ECO:0000256" key="6">
    <source>
        <dbReference type="ARBA" id="ARBA00022729"/>
    </source>
</evidence>
<keyword evidence="8 11" id="KW-0406">Ion transport</keyword>
<keyword evidence="6 11" id="KW-0732">Signal</keyword>
<evidence type="ECO:0000313" key="14">
    <source>
        <dbReference type="EMBL" id="CAF1033540.1"/>
    </source>
</evidence>
<dbReference type="Pfam" id="PF02932">
    <property type="entry name" value="Neur_chan_memb"/>
    <property type="match status" value="1"/>
</dbReference>
<dbReference type="GO" id="GO:0005230">
    <property type="term" value="F:extracellular ligand-gated monoatomic ion channel activity"/>
    <property type="evidence" value="ECO:0007669"/>
    <property type="project" value="InterPro"/>
</dbReference>
<feature type="chain" id="PRO_5033103506" evidence="11">
    <location>
        <begin position="19"/>
        <end position="501"/>
    </location>
</feature>
<dbReference type="PROSITE" id="PS00236">
    <property type="entry name" value="NEUROTR_ION_CHANNEL"/>
    <property type="match status" value="1"/>
</dbReference>
<dbReference type="SUPFAM" id="SSF90112">
    <property type="entry name" value="Neurotransmitter-gated ion-channel transmembrane pore"/>
    <property type="match status" value="1"/>
</dbReference>
<dbReference type="Gene3D" id="1.20.58.390">
    <property type="entry name" value="Neurotransmitter-gated ion-channel transmembrane domain"/>
    <property type="match status" value="1"/>
</dbReference>
<evidence type="ECO:0000256" key="8">
    <source>
        <dbReference type="ARBA" id="ARBA00023065"/>
    </source>
</evidence>
<evidence type="ECO:0000256" key="5">
    <source>
        <dbReference type="ARBA" id="ARBA00022692"/>
    </source>
</evidence>
<evidence type="ECO:0000256" key="9">
    <source>
        <dbReference type="ARBA" id="ARBA00023136"/>
    </source>
</evidence>
<evidence type="ECO:0000256" key="10">
    <source>
        <dbReference type="ARBA" id="ARBA00023303"/>
    </source>
</evidence>
<gene>
    <name evidence="14" type="ORF">JYZ213_LOCUS17738</name>
</gene>
<dbReference type="Gene3D" id="2.70.170.10">
    <property type="entry name" value="Neurotransmitter-gated ion-channel ligand-binding domain"/>
    <property type="match status" value="2"/>
</dbReference>
<dbReference type="PANTHER" id="PTHR18945">
    <property type="entry name" value="NEUROTRANSMITTER GATED ION CHANNEL"/>
    <property type="match status" value="1"/>
</dbReference>
<proteinExistence type="inferred from homology"/>
<feature type="transmembrane region" description="Helical" evidence="11">
    <location>
        <begin position="322"/>
        <end position="340"/>
    </location>
</feature>
<evidence type="ECO:0000256" key="1">
    <source>
        <dbReference type="ARBA" id="ARBA00004141"/>
    </source>
</evidence>